<evidence type="ECO:0000313" key="2">
    <source>
        <dbReference type="EMBL" id="OSX69970.1"/>
    </source>
</evidence>
<feature type="transmembrane region" description="Helical" evidence="1">
    <location>
        <begin position="45"/>
        <end position="64"/>
    </location>
</feature>
<evidence type="ECO:0000256" key="1">
    <source>
        <dbReference type="SAM" id="Phobius"/>
    </source>
</evidence>
<reference evidence="2 3" key="1">
    <citation type="submission" date="2017-03" db="EMBL/GenBank/DDBJ databases">
        <title>WGS assembly of Porphyra umbilicalis.</title>
        <authorList>
            <person name="Brawley S.H."/>
            <person name="Blouin N.A."/>
            <person name="Ficko-Blean E."/>
            <person name="Wheeler G.L."/>
            <person name="Lohr M."/>
            <person name="Goodson H.V."/>
            <person name="Jenkins J.W."/>
            <person name="Blaby-Haas C.E."/>
            <person name="Helliwell K.E."/>
            <person name="Chan C."/>
            <person name="Marriage T."/>
            <person name="Bhattacharya D."/>
            <person name="Klein A.S."/>
            <person name="Badis Y."/>
            <person name="Brodie J."/>
            <person name="Cao Y."/>
            <person name="Collen J."/>
            <person name="Dittami S.M."/>
            <person name="Gachon C.M."/>
            <person name="Green B.R."/>
            <person name="Karpowicz S."/>
            <person name="Kim J.W."/>
            <person name="Kudahl U."/>
            <person name="Lin S."/>
            <person name="Michel G."/>
            <person name="Mittag M."/>
            <person name="Olson B.J."/>
            <person name="Pangilinan J."/>
            <person name="Peng Y."/>
            <person name="Qiu H."/>
            <person name="Shu S."/>
            <person name="Singer J.T."/>
            <person name="Smith A.G."/>
            <person name="Sprecher B.N."/>
            <person name="Wagner V."/>
            <person name="Wang W."/>
            <person name="Wang Z.-Y."/>
            <person name="Yan J."/>
            <person name="Yarish C."/>
            <person name="Zoeuner-Riek S."/>
            <person name="Zhuang Y."/>
            <person name="Zou Y."/>
            <person name="Lindquist E.A."/>
            <person name="Grimwood J."/>
            <person name="Barry K."/>
            <person name="Rokhsar D.S."/>
            <person name="Schmutz J."/>
            <person name="Stiller J.W."/>
            <person name="Grossman A.R."/>
            <person name="Prochnik S.E."/>
        </authorList>
    </citation>
    <scope>NUCLEOTIDE SEQUENCE [LARGE SCALE GENOMIC DNA]</scope>
    <source>
        <strain evidence="2">4086291</strain>
    </source>
</reference>
<organism evidence="2 3">
    <name type="scientific">Porphyra umbilicalis</name>
    <name type="common">Purple laver</name>
    <name type="synonym">Red alga</name>
    <dbReference type="NCBI Taxonomy" id="2786"/>
    <lineage>
        <taxon>Eukaryota</taxon>
        <taxon>Rhodophyta</taxon>
        <taxon>Bangiophyceae</taxon>
        <taxon>Bangiales</taxon>
        <taxon>Bangiaceae</taxon>
        <taxon>Porphyra</taxon>
    </lineage>
</organism>
<proteinExistence type="predicted"/>
<feature type="transmembrane region" description="Helical" evidence="1">
    <location>
        <begin position="21"/>
        <end position="39"/>
    </location>
</feature>
<evidence type="ECO:0000313" key="3">
    <source>
        <dbReference type="Proteomes" id="UP000218209"/>
    </source>
</evidence>
<name>A0A1X6NN52_PORUM</name>
<sequence length="71" mass="8066">MKCRGKEGAAASRVRGGGRRRAGFLLELLSLLCLPFFLWSRLWCVHAFCCAVVGDIWFPSRFYFCSCARKS</sequence>
<keyword evidence="1" id="KW-0812">Transmembrane</keyword>
<gene>
    <name evidence="2" type="ORF">BU14_0976s0001</name>
</gene>
<dbReference type="EMBL" id="KV919344">
    <property type="protein sequence ID" value="OSX69970.1"/>
    <property type="molecule type" value="Genomic_DNA"/>
</dbReference>
<dbReference type="Proteomes" id="UP000218209">
    <property type="component" value="Unassembled WGS sequence"/>
</dbReference>
<keyword evidence="1" id="KW-0472">Membrane</keyword>
<accession>A0A1X6NN52</accession>
<protein>
    <submittedName>
        <fullName evidence="2">Uncharacterized protein</fullName>
    </submittedName>
</protein>
<keyword evidence="3" id="KW-1185">Reference proteome</keyword>
<keyword evidence="1" id="KW-1133">Transmembrane helix</keyword>
<dbReference type="AlphaFoldDB" id="A0A1X6NN52"/>